<feature type="signal peptide" evidence="2">
    <location>
        <begin position="1"/>
        <end position="20"/>
    </location>
</feature>
<evidence type="ECO:0000313" key="3">
    <source>
        <dbReference type="EMBL" id="API61511.1"/>
    </source>
</evidence>
<evidence type="ECO:0000256" key="1">
    <source>
        <dbReference type="SAM" id="Phobius"/>
    </source>
</evidence>
<evidence type="ECO:0008006" key="5">
    <source>
        <dbReference type="Google" id="ProtNLM"/>
    </source>
</evidence>
<gene>
    <name evidence="3" type="ORF">BSL82_18935</name>
</gene>
<feature type="transmembrane region" description="Helical" evidence="1">
    <location>
        <begin position="36"/>
        <end position="57"/>
    </location>
</feature>
<keyword evidence="2" id="KW-0732">Signal</keyword>
<dbReference type="RefSeq" id="WP_066968773.1">
    <property type="nucleotide sequence ID" value="NZ_CP018225.1"/>
</dbReference>
<keyword evidence="1" id="KW-1133">Transmembrane helix</keyword>
<name>A0A1L4A0U7_9SPHN</name>
<reference evidence="3 4" key="1">
    <citation type="submission" date="2016-11" db="EMBL/GenBank/DDBJ databases">
        <title>Complete Genome Sequence of alachlor-degrading Sphingomonas sp. strain JJ-A5.</title>
        <authorList>
            <person name="Lee H."/>
            <person name="Ka J.-O."/>
        </authorList>
    </citation>
    <scope>NUCLEOTIDE SEQUENCE [LARGE SCALE GENOMIC DNA]</scope>
    <source>
        <strain evidence="3 4">JJ-A5</strain>
        <plasmid evidence="4">phsl4</plasmid>
    </source>
</reference>
<dbReference type="AlphaFoldDB" id="A0A1L4A0U7"/>
<dbReference type="Proteomes" id="UP000182063">
    <property type="component" value="Plasmid pHSL4"/>
</dbReference>
<keyword evidence="3" id="KW-0614">Plasmid</keyword>
<evidence type="ECO:0000313" key="4">
    <source>
        <dbReference type="Proteomes" id="UP000182063"/>
    </source>
</evidence>
<accession>A0A1L4A0U7</accession>
<keyword evidence="4" id="KW-1185">Reference proteome</keyword>
<geneLocation type="plasmid" evidence="4">
    <name>phsl4</name>
</geneLocation>
<keyword evidence="1" id="KW-0812">Transmembrane</keyword>
<dbReference type="EMBL" id="CP018225">
    <property type="protein sequence ID" value="API61511.1"/>
    <property type="molecule type" value="Genomic_DNA"/>
</dbReference>
<evidence type="ECO:0000256" key="2">
    <source>
        <dbReference type="SAM" id="SignalP"/>
    </source>
</evidence>
<sequence length="62" mass="6443">MAALCVVLAVYLLVHLAVFAASIARGQTPATARQLQTLGIAIAVGIAAYVSLALQFWEGLCL</sequence>
<protein>
    <recommendedName>
        <fullName evidence="5">NnrU domain-containing protein</fullName>
    </recommendedName>
</protein>
<feature type="chain" id="PRO_5009857777" description="NnrU domain-containing protein" evidence="2">
    <location>
        <begin position="21"/>
        <end position="62"/>
    </location>
</feature>
<organism evidence="3 4">
    <name type="scientific">Tardibacter chloracetimidivorans</name>
    <dbReference type="NCBI Taxonomy" id="1921510"/>
    <lineage>
        <taxon>Bacteria</taxon>
        <taxon>Pseudomonadati</taxon>
        <taxon>Pseudomonadota</taxon>
        <taxon>Alphaproteobacteria</taxon>
        <taxon>Sphingomonadales</taxon>
        <taxon>Sphingomonadaceae</taxon>
        <taxon>Tardibacter</taxon>
    </lineage>
</organism>
<dbReference type="KEGG" id="sphj:BSL82_18935"/>
<keyword evidence="1" id="KW-0472">Membrane</keyword>
<proteinExistence type="predicted"/>